<reference evidence="1" key="1">
    <citation type="journal article" date="2012" name="Nature">
        <title>The oyster genome reveals stress adaptation and complexity of shell formation.</title>
        <authorList>
            <person name="Zhang G."/>
            <person name="Fang X."/>
            <person name="Guo X."/>
            <person name="Li L."/>
            <person name="Luo R."/>
            <person name="Xu F."/>
            <person name="Yang P."/>
            <person name="Zhang L."/>
            <person name="Wang X."/>
            <person name="Qi H."/>
            <person name="Xiong Z."/>
            <person name="Que H."/>
            <person name="Xie Y."/>
            <person name="Holland P.W."/>
            <person name="Paps J."/>
            <person name="Zhu Y."/>
            <person name="Wu F."/>
            <person name="Chen Y."/>
            <person name="Wang J."/>
            <person name="Peng C."/>
            <person name="Meng J."/>
            <person name="Yang L."/>
            <person name="Liu J."/>
            <person name="Wen B."/>
            <person name="Zhang N."/>
            <person name="Huang Z."/>
            <person name="Zhu Q."/>
            <person name="Feng Y."/>
            <person name="Mount A."/>
            <person name="Hedgecock D."/>
            <person name="Xu Z."/>
            <person name="Liu Y."/>
            <person name="Domazet-Loso T."/>
            <person name="Du Y."/>
            <person name="Sun X."/>
            <person name="Zhang S."/>
            <person name="Liu B."/>
            <person name="Cheng P."/>
            <person name="Jiang X."/>
            <person name="Li J."/>
            <person name="Fan D."/>
            <person name="Wang W."/>
            <person name="Fu W."/>
            <person name="Wang T."/>
            <person name="Wang B."/>
            <person name="Zhang J."/>
            <person name="Peng Z."/>
            <person name="Li Y."/>
            <person name="Li N."/>
            <person name="Wang J."/>
            <person name="Chen M."/>
            <person name="He Y."/>
            <person name="Tan F."/>
            <person name="Song X."/>
            <person name="Zheng Q."/>
            <person name="Huang R."/>
            <person name="Yang H."/>
            <person name="Du X."/>
            <person name="Chen L."/>
            <person name="Yang M."/>
            <person name="Gaffney P.M."/>
            <person name="Wang S."/>
            <person name="Luo L."/>
            <person name="She Z."/>
            <person name="Ming Y."/>
            <person name="Huang W."/>
            <person name="Zhang S."/>
            <person name="Huang B."/>
            <person name="Zhang Y."/>
            <person name="Qu T."/>
            <person name="Ni P."/>
            <person name="Miao G."/>
            <person name="Wang J."/>
            <person name="Wang Q."/>
            <person name="Steinberg C.E."/>
            <person name="Wang H."/>
            <person name="Li N."/>
            <person name="Qian L."/>
            <person name="Zhang G."/>
            <person name="Li Y."/>
            <person name="Yang H."/>
            <person name="Liu X."/>
            <person name="Wang J."/>
            <person name="Yin Y."/>
            <person name="Wang J."/>
        </authorList>
    </citation>
    <scope>NUCLEOTIDE SEQUENCE [LARGE SCALE GENOMIC DNA]</scope>
    <source>
        <strain evidence="1">05x7-T-G4-1.051#20</strain>
    </source>
</reference>
<dbReference type="InterPro" id="IPR029069">
    <property type="entry name" value="HotDog_dom_sf"/>
</dbReference>
<dbReference type="SUPFAM" id="SSF54637">
    <property type="entry name" value="Thioesterase/thiol ester dehydrase-isomerase"/>
    <property type="match status" value="1"/>
</dbReference>
<dbReference type="Gene3D" id="3.10.129.10">
    <property type="entry name" value="Hotdog Thioesterase"/>
    <property type="match status" value="1"/>
</dbReference>
<sequence length="230" mass="26082">MTKDSFNMQFITFKNLTDKGGDMCCHGIPYAEFDRTDDVKKMPSYTMSVRVPYSDIDFMQRMSHASYCKYYTDCATNAIDAGVYRHFEQDICWYPILEVDIEYRDGLAAGEMFEAVGMTTPPHHHHSHVSHPHHHHSTHEANINEAFSFHYDAHSTSLAVKTHRHCYLYMLTADEQTAVHTSTGLHSIEKTVIDLIDANSATTAVSAQDLTTMSHGLSHFCGKLTAMRLN</sequence>
<dbReference type="HOGENOM" id="CLU_1205773_0_0_1"/>
<name>K1QF57_MAGGI</name>
<gene>
    <name evidence="1" type="ORF">CGI_10009192</name>
</gene>
<dbReference type="EMBL" id="JH816046">
    <property type="protein sequence ID" value="EKC27490.1"/>
    <property type="molecule type" value="Genomic_DNA"/>
</dbReference>
<organism evidence="1">
    <name type="scientific">Magallana gigas</name>
    <name type="common">Pacific oyster</name>
    <name type="synonym">Crassostrea gigas</name>
    <dbReference type="NCBI Taxonomy" id="29159"/>
    <lineage>
        <taxon>Eukaryota</taxon>
        <taxon>Metazoa</taxon>
        <taxon>Spiralia</taxon>
        <taxon>Lophotrochozoa</taxon>
        <taxon>Mollusca</taxon>
        <taxon>Bivalvia</taxon>
        <taxon>Autobranchia</taxon>
        <taxon>Pteriomorphia</taxon>
        <taxon>Ostreida</taxon>
        <taxon>Ostreoidea</taxon>
        <taxon>Ostreidae</taxon>
        <taxon>Magallana</taxon>
    </lineage>
</organism>
<dbReference type="AlphaFoldDB" id="K1QF57"/>
<dbReference type="PANTHER" id="PTHR34487">
    <property type="entry name" value="ACYL-ACP THIOESTERASE"/>
    <property type="match status" value="1"/>
</dbReference>
<protein>
    <submittedName>
        <fullName evidence="1">Uncharacterized protein</fullName>
    </submittedName>
</protein>
<accession>K1QF57</accession>
<proteinExistence type="predicted"/>
<dbReference type="InParanoid" id="K1QF57"/>
<dbReference type="PANTHER" id="PTHR34487:SF1">
    <property type="entry name" value="ACYL-ACP THIOESTERASE"/>
    <property type="match status" value="1"/>
</dbReference>
<evidence type="ECO:0000313" key="1">
    <source>
        <dbReference type="EMBL" id="EKC27490.1"/>
    </source>
</evidence>